<proteinExistence type="predicted"/>
<dbReference type="Pfam" id="PF06974">
    <property type="entry name" value="WS_DGAT_C"/>
    <property type="match status" value="1"/>
</dbReference>
<dbReference type="GO" id="GO:0019432">
    <property type="term" value="P:triglyceride biosynthetic process"/>
    <property type="evidence" value="ECO:0007669"/>
    <property type="project" value="TreeGrafter"/>
</dbReference>
<dbReference type="AlphaFoldDB" id="A0A8K0D8K4"/>
<dbReference type="GO" id="GO:0005886">
    <property type="term" value="C:plasma membrane"/>
    <property type="evidence" value="ECO:0007669"/>
    <property type="project" value="TreeGrafter"/>
</dbReference>
<dbReference type="InterPro" id="IPR045034">
    <property type="entry name" value="O-acyltransferase_WSD1-like"/>
</dbReference>
<feature type="domain" description="O-acyltransferase WSD1 C-terminal" evidence="1">
    <location>
        <begin position="346"/>
        <end position="482"/>
    </location>
</feature>
<accession>A0A8K0D8K4</accession>
<dbReference type="EMBL" id="VTPC01002622">
    <property type="protein sequence ID" value="KAF2899809.1"/>
    <property type="molecule type" value="Genomic_DNA"/>
</dbReference>
<gene>
    <name evidence="2" type="ORF">ILUMI_06376</name>
</gene>
<evidence type="ECO:0000313" key="3">
    <source>
        <dbReference type="Proteomes" id="UP000801492"/>
    </source>
</evidence>
<protein>
    <recommendedName>
        <fullName evidence="1">O-acyltransferase WSD1 C-terminal domain-containing protein</fullName>
    </recommendedName>
</protein>
<evidence type="ECO:0000259" key="1">
    <source>
        <dbReference type="Pfam" id="PF06974"/>
    </source>
</evidence>
<comment type="caution">
    <text evidence="2">The sequence shown here is derived from an EMBL/GenBank/DDBJ whole genome shotgun (WGS) entry which is preliminary data.</text>
</comment>
<dbReference type="InterPro" id="IPR009721">
    <property type="entry name" value="O-acyltransferase_WSD1_C"/>
</dbReference>
<reference evidence="2" key="1">
    <citation type="submission" date="2019-08" db="EMBL/GenBank/DDBJ databases">
        <title>The genome of the North American firefly Photinus pyralis.</title>
        <authorList>
            <consortium name="Photinus pyralis genome working group"/>
            <person name="Fallon T.R."/>
            <person name="Sander Lower S.E."/>
            <person name="Weng J.-K."/>
        </authorList>
    </citation>
    <scope>NUCLEOTIDE SEQUENCE</scope>
    <source>
        <strain evidence="2">TRF0915ILg1</strain>
        <tissue evidence="2">Whole body</tissue>
    </source>
</reference>
<organism evidence="2 3">
    <name type="scientific">Ignelater luminosus</name>
    <name type="common">Cucubano</name>
    <name type="synonym">Pyrophorus luminosus</name>
    <dbReference type="NCBI Taxonomy" id="2038154"/>
    <lineage>
        <taxon>Eukaryota</taxon>
        <taxon>Metazoa</taxon>
        <taxon>Ecdysozoa</taxon>
        <taxon>Arthropoda</taxon>
        <taxon>Hexapoda</taxon>
        <taxon>Insecta</taxon>
        <taxon>Pterygota</taxon>
        <taxon>Neoptera</taxon>
        <taxon>Endopterygota</taxon>
        <taxon>Coleoptera</taxon>
        <taxon>Polyphaga</taxon>
        <taxon>Elateriformia</taxon>
        <taxon>Elateroidea</taxon>
        <taxon>Elateridae</taxon>
        <taxon>Agrypninae</taxon>
        <taxon>Pyrophorini</taxon>
        <taxon>Ignelater</taxon>
    </lineage>
</organism>
<dbReference type="PANTHER" id="PTHR31650">
    <property type="entry name" value="O-ACYLTRANSFERASE (WSD1-LIKE) FAMILY PROTEIN"/>
    <property type="match status" value="1"/>
</dbReference>
<evidence type="ECO:0000313" key="2">
    <source>
        <dbReference type="EMBL" id="KAF2899809.1"/>
    </source>
</evidence>
<sequence length="519" mass="59444">MPIGGLILFVFGVYRQIVFMVLKIKYGSKFGGLLKGSDAFHMTSESSDHVINSLLMFKCAKDFTANMLYQNMREVVQNMQQRTKFNSRFQTSFGYTYMLKDELRVDDCIKEMRIIGSRQIKLSKPEFLELLNEYCNLELPQDNTVPWEILVGQQPIYWEDDEFTYLPLLFRNQHAIADGITLLQVMVSVLSDKEENNDNSATRSEPSPFKKNIIIEHIRCAIKAALVSLYVLLLIPAACVTNFLLKGKDSNILCGPTLGKIRHFVLDFEFSSNYVSVIKEIKWRIPGTSFPDVVLTAFSASLNDYFVRKNARNEYISAAVPVLLGSSEIYKLDPKNVNIQDLEIDNKHSFLILNFPLHIKQKRTNIEEIFTRLGVIRKQTTILKKSYDYQVMMLLFNKLICTCLPRQLVRRLLKSTRCTAIVSVLPGPPKLRCWKGMASVSNVIAFTPNAYNIGTSFTFNTYDERVHIGMSVDTSLIDMEDVEEIAKSVLAHIRSLDDYLTALERCNILDEVLETYPFL</sequence>
<dbReference type="OrthoDB" id="619536at2759"/>
<dbReference type="GO" id="GO:0008374">
    <property type="term" value="F:O-acyltransferase activity"/>
    <property type="evidence" value="ECO:0007669"/>
    <property type="project" value="InterPro"/>
</dbReference>
<dbReference type="Proteomes" id="UP000801492">
    <property type="component" value="Unassembled WGS sequence"/>
</dbReference>
<keyword evidence="3" id="KW-1185">Reference proteome</keyword>
<dbReference type="PANTHER" id="PTHR31650:SF1">
    <property type="entry name" value="WAX ESTER SYNTHASE_DIACYLGLYCEROL ACYLTRANSFERASE 4-RELATED"/>
    <property type="match status" value="1"/>
</dbReference>
<name>A0A8K0D8K4_IGNLU</name>